<evidence type="ECO:0000313" key="2">
    <source>
        <dbReference type="Proteomes" id="UP000325440"/>
    </source>
</evidence>
<dbReference type="OrthoDB" id="6599202at2759"/>
<gene>
    <name evidence="1" type="ORF">CINCED_3A009748</name>
</gene>
<protein>
    <submittedName>
        <fullName evidence="1">Uncharacterized protein</fullName>
    </submittedName>
</protein>
<proteinExistence type="predicted"/>
<reference evidence="1 2" key="1">
    <citation type="submission" date="2019-08" db="EMBL/GenBank/DDBJ databases">
        <authorList>
            <person name="Alioto T."/>
            <person name="Alioto T."/>
            <person name="Gomez Garrido J."/>
        </authorList>
    </citation>
    <scope>NUCLEOTIDE SEQUENCE [LARGE SCALE GENOMIC DNA]</scope>
</reference>
<dbReference type="AlphaFoldDB" id="A0A5E4MGK5"/>
<sequence length="636" mass="73359">MCDPNKWIVMKTYTIKQEKDILKLLENNKNIKNANNAFEIVFKYMQNKSIKQVSNGLGMDIVKFKSDMVRLKIKRVNASIQMAKEKSQNYDIIFVNVKNKDGDYFSTLVNNSNPNDKILIINGHLFEFNLPGNHEKSSNISVQSETNSKVIHFKFSDLSFEKTKPLYQNNLSKLADPGVYSLFGNVSKTLKYNDEDLMLLRIQCCDKSCIETHKYPHYVYNFKDISKEEKRLGIKSDLNSNQVDILVESPSSNFLSLHLGQRIFLNNIRMEFSTDLNMFYLHISGAMKNIEASPTGTGIVNSLVPHRRHYKIPNELRPATQCKTNQVSDNDESNKFNKFQKLDGNYQLHRLSDLSSDDNDNNLSTSTKVCDNNINRKTSIDMQCPTHIKNKKTISNSPNCNEIQNCPMVLPNSLSDENIEPKQMEIILEETKLQDLRTDSSISSCSPPFFTPDHPDPDKPIIKIVDNVVEFKSKPQSTKCLGFCRLIYIEPNILINNHYTENQDFISGYCTKCLRFFPESSLVKSKSHEIYYCPMCEDISHLTFFFKMTFLYGQNDRFAMEVSCYNNDAERVIKKLTKKKIKVENYSANRKCIMDTLQSFITKKTRVNIIVEESPMDNVHILRDIDTKFVVSSPLH</sequence>
<organism evidence="1 2">
    <name type="scientific">Cinara cedri</name>
    <dbReference type="NCBI Taxonomy" id="506608"/>
    <lineage>
        <taxon>Eukaryota</taxon>
        <taxon>Metazoa</taxon>
        <taxon>Ecdysozoa</taxon>
        <taxon>Arthropoda</taxon>
        <taxon>Hexapoda</taxon>
        <taxon>Insecta</taxon>
        <taxon>Pterygota</taxon>
        <taxon>Neoptera</taxon>
        <taxon>Paraneoptera</taxon>
        <taxon>Hemiptera</taxon>
        <taxon>Sternorrhyncha</taxon>
        <taxon>Aphidomorpha</taxon>
        <taxon>Aphidoidea</taxon>
        <taxon>Aphididae</taxon>
        <taxon>Lachninae</taxon>
        <taxon>Cinara</taxon>
    </lineage>
</organism>
<name>A0A5E4MGK5_9HEMI</name>
<evidence type="ECO:0000313" key="1">
    <source>
        <dbReference type="EMBL" id="VVC31290.1"/>
    </source>
</evidence>
<keyword evidence="2" id="KW-1185">Reference proteome</keyword>
<accession>A0A5E4MGK5</accession>
<dbReference type="Proteomes" id="UP000325440">
    <property type="component" value="Unassembled WGS sequence"/>
</dbReference>
<dbReference type="EMBL" id="CABPRJ010000949">
    <property type="protein sequence ID" value="VVC31290.1"/>
    <property type="molecule type" value="Genomic_DNA"/>
</dbReference>